<dbReference type="GO" id="GO:0003677">
    <property type="term" value="F:DNA binding"/>
    <property type="evidence" value="ECO:0007669"/>
    <property type="project" value="InterPro"/>
</dbReference>
<dbReference type="PANTHER" id="PTHR43236">
    <property type="entry name" value="ANTITOXIN HIGA1"/>
    <property type="match status" value="1"/>
</dbReference>
<sequence>MFAERLERARKAAGLSMSALASEVGLSANAIKKYEHGTTMPSSSNLLKLAKALDVRSEYFFRPTKVKLEGVEYRKRASTPKKVLDRINGDVIEQAERWQELLELYPDSVKPIPEFALPDDLPEQILSLEQAEDLAIQMRHAWELGLNPIHDMVDTLEAKGVMIITTDVETDKKFDGLAGEIGSTPVVVISTAQSGDRQRFTLAHELGHLVVHNRLAEGINEEKACNTFAGAFLLPAQTLIEHLGEKRRYIEPRELLMLKHEYGISMLAALFRAGQCGIITPATQKNLFMLFSKNGWRTEEPGKAYPHESTYLHKQLVYRALGEEFIGESKAAELLGMSVSSFRKERKLEVPIQVQLAQEANRAATTN</sequence>
<evidence type="ECO:0000259" key="2">
    <source>
        <dbReference type="PROSITE" id="PS50943"/>
    </source>
</evidence>
<dbReference type="SMART" id="SM00530">
    <property type="entry name" value="HTH_XRE"/>
    <property type="match status" value="1"/>
</dbReference>
<organism evidence="3">
    <name type="scientific">Vibrio tasmaniensis</name>
    <dbReference type="NCBI Taxonomy" id="212663"/>
    <lineage>
        <taxon>Bacteria</taxon>
        <taxon>Pseudomonadati</taxon>
        <taxon>Pseudomonadota</taxon>
        <taxon>Gammaproteobacteria</taxon>
        <taxon>Vibrionales</taxon>
        <taxon>Vibrionaceae</taxon>
        <taxon>Vibrio</taxon>
    </lineage>
</organism>
<dbReference type="InterPro" id="IPR001387">
    <property type="entry name" value="Cro/C1-type_HTH"/>
</dbReference>
<dbReference type="InterPro" id="IPR010359">
    <property type="entry name" value="IrrE_HExxH"/>
</dbReference>
<dbReference type="CDD" id="cd00093">
    <property type="entry name" value="HTH_XRE"/>
    <property type="match status" value="1"/>
</dbReference>
<evidence type="ECO:0000313" key="3">
    <source>
        <dbReference type="EMBL" id="AKN39898.1"/>
    </source>
</evidence>
<feature type="domain" description="HTH cro/C1-type" evidence="2">
    <location>
        <begin position="6"/>
        <end position="60"/>
    </location>
</feature>
<dbReference type="Pfam" id="PF06114">
    <property type="entry name" value="Peptidase_M78"/>
    <property type="match status" value="1"/>
</dbReference>
<reference evidence="3" key="1">
    <citation type="journal article" date="2015" name="MBio">
        <title>Eco-Evolutionary Dynamics of Episomes among Ecologically Cohesive Bacterial Populations.</title>
        <authorList>
            <person name="Xue H."/>
            <person name="Cordero O.X."/>
            <person name="Camas F.M."/>
            <person name="Trimble W."/>
            <person name="Meyer F."/>
            <person name="Guglielmini J."/>
            <person name="Rocha E.P."/>
            <person name="Polz M.F."/>
        </authorList>
    </citation>
    <scope>NUCLEOTIDE SEQUENCE</scope>
    <source>
        <strain evidence="3">FF_59</strain>
    </source>
</reference>
<evidence type="ECO:0000256" key="1">
    <source>
        <dbReference type="ARBA" id="ARBA00007227"/>
    </source>
</evidence>
<dbReference type="InterPro" id="IPR010982">
    <property type="entry name" value="Lambda_DNA-bd_dom_sf"/>
</dbReference>
<dbReference type="SUPFAM" id="SSF47413">
    <property type="entry name" value="lambda repressor-like DNA-binding domains"/>
    <property type="match status" value="1"/>
</dbReference>
<comment type="similarity">
    <text evidence="1">Belongs to the short-chain fatty acyl-CoA assimilation regulator (ScfR) family.</text>
</comment>
<accession>A0A0H3ZU37</accession>
<dbReference type="PANTHER" id="PTHR43236:SF1">
    <property type="entry name" value="BLL7220 PROTEIN"/>
    <property type="match status" value="1"/>
</dbReference>
<dbReference type="InterPro" id="IPR052345">
    <property type="entry name" value="Rad_response_metalloprotease"/>
</dbReference>
<dbReference type="Gene3D" id="1.10.260.40">
    <property type="entry name" value="lambda repressor-like DNA-binding domains"/>
    <property type="match status" value="1"/>
</dbReference>
<dbReference type="AlphaFoldDB" id="A0A0H3ZU37"/>
<dbReference type="PROSITE" id="PS50943">
    <property type="entry name" value="HTH_CROC1"/>
    <property type="match status" value="1"/>
</dbReference>
<proteinExistence type="inferred from homology"/>
<name>A0A0H3ZU37_9VIBR</name>
<dbReference type="Pfam" id="PF01381">
    <property type="entry name" value="HTH_3"/>
    <property type="match status" value="1"/>
</dbReference>
<dbReference type="EMBL" id="KP795670">
    <property type="protein sequence ID" value="AKN39898.1"/>
    <property type="molecule type" value="Genomic_DNA"/>
</dbReference>
<dbReference type="Gene3D" id="1.10.10.2910">
    <property type="match status" value="1"/>
</dbReference>
<protein>
    <submittedName>
        <fullName evidence="3">Transcriptional regulator, XRE family</fullName>
    </submittedName>
</protein>